<dbReference type="EMBL" id="OZ022405">
    <property type="protein sequence ID" value="CAK9435604.1"/>
    <property type="molecule type" value="Genomic_DNA"/>
</dbReference>
<evidence type="ECO:0008006" key="3">
    <source>
        <dbReference type="Google" id="ProtNLM"/>
    </source>
</evidence>
<dbReference type="RefSeq" id="XP_066827269.1">
    <property type="nucleotide sequence ID" value="XM_066973406.1"/>
</dbReference>
<dbReference type="Pfam" id="PF10455">
    <property type="entry name" value="BAR_2"/>
    <property type="match status" value="1"/>
</dbReference>
<gene>
    <name evidence="1" type="ORF">LODBEIA_P03310</name>
</gene>
<name>A0ABP0ZIU8_9ASCO</name>
<protein>
    <recommendedName>
        <fullName evidence="3">BAR domain-containing protein</fullName>
    </recommendedName>
</protein>
<proteinExistence type="predicted"/>
<evidence type="ECO:0000313" key="2">
    <source>
        <dbReference type="Proteomes" id="UP001497383"/>
    </source>
</evidence>
<accession>A0ABP0ZIU8</accession>
<reference evidence="1 2" key="1">
    <citation type="submission" date="2024-03" db="EMBL/GenBank/DDBJ databases">
        <authorList>
            <person name="Brejova B."/>
        </authorList>
    </citation>
    <scope>NUCLEOTIDE SEQUENCE [LARGE SCALE GENOMIC DNA]</scope>
    <source>
        <strain evidence="1 2">CBS 14171</strain>
    </source>
</reference>
<dbReference type="GeneID" id="92205527"/>
<evidence type="ECO:0000313" key="1">
    <source>
        <dbReference type="EMBL" id="CAK9435604.1"/>
    </source>
</evidence>
<sequence>MSFFKSIQDSIPTVDQLRDSFTKVEKQIGESIQPFAAKTQSLITEQVKQVQQLAAQASQSDIDVSELPKDYLQLEINCDQLLKLYTDLIQTTNQTYGQVSYDYPPGNTTYNKIKDAHVGEAIGAKFNQLKNVSSPQELERILLGQSDSSAEEAKTDSIKIQPTSEAIPRTLFGHLSAILAKQSEELQKQSDSNPLSLVLMQISSTYHEIAVARLVQDDKITKELNHKLVDILNTQFIKVNELRKKVYLTRSQFDQLRNKYEEKDPENEQLIAKEDELVGATELAVAEMKSILKPSRNIDLLKVLVSAQKEYFDAGSKRLASLLNSLGTVISEEDEE</sequence>
<dbReference type="SUPFAM" id="SSF103657">
    <property type="entry name" value="BAR/IMD domain-like"/>
    <property type="match status" value="1"/>
</dbReference>
<keyword evidence="2" id="KW-1185">Reference proteome</keyword>
<dbReference type="InterPro" id="IPR018859">
    <property type="entry name" value="BAR_dom-cont"/>
</dbReference>
<dbReference type="InterPro" id="IPR027267">
    <property type="entry name" value="AH/BAR_dom_sf"/>
</dbReference>
<dbReference type="Proteomes" id="UP001497383">
    <property type="component" value="Chromosome 1"/>
</dbReference>
<dbReference type="Gene3D" id="1.20.1270.60">
    <property type="entry name" value="Arfaptin homology (AH) domain/BAR domain"/>
    <property type="match status" value="1"/>
</dbReference>
<organism evidence="1 2">
    <name type="scientific">Lodderomyces beijingensis</name>
    <dbReference type="NCBI Taxonomy" id="1775926"/>
    <lineage>
        <taxon>Eukaryota</taxon>
        <taxon>Fungi</taxon>
        <taxon>Dikarya</taxon>
        <taxon>Ascomycota</taxon>
        <taxon>Saccharomycotina</taxon>
        <taxon>Pichiomycetes</taxon>
        <taxon>Debaryomycetaceae</taxon>
        <taxon>Candida/Lodderomyces clade</taxon>
        <taxon>Lodderomyces</taxon>
    </lineage>
</organism>